<accession>A0A5E4BMH7</accession>
<evidence type="ECO:0000313" key="10">
    <source>
        <dbReference type="EMBL" id="VTJ70757.1"/>
    </source>
</evidence>
<dbReference type="InterPro" id="IPR008271">
    <property type="entry name" value="Ser/Thr_kinase_AS"/>
</dbReference>
<reference evidence="10" key="1">
    <citation type="submission" date="2019-04" db="EMBL/GenBank/DDBJ databases">
        <authorList>
            <person name="Alioto T."/>
            <person name="Alioto T."/>
        </authorList>
    </citation>
    <scope>NUCLEOTIDE SEQUENCE [LARGE SCALE GENOMIC DNA]</scope>
</reference>
<feature type="domain" description="Protein kinase" evidence="9">
    <location>
        <begin position="1"/>
        <end position="201"/>
    </location>
</feature>
<keyword evidence="6" id="KW-0067">ATP-binding</keyword>
<keyword evidence="2" id="KW-0723">Serine/threonine-protein kinase</keyword>
<gene>
    <name evidence="10" type="ORF">MONAX_5E045209</name>
</gene>
<comment type="catalytic activity">
    <reaction evidence="8">
        <text>L-seryl-[protein] + ATP = O-phospho-L-seryl-[protein] + ADP + H(+)</text>
        <dbReference type="Rhea" id="RHEA:17989"/>
        <dbReference type="Rhea" id="RHEA-COMP:9863"/>
        <dbReference type="Rhea" id="RHEA-COMP:11604"/>
        <dbReference type="ChEBI" id="CHEBI:15378"/>
        <dbReference type="ChEBI" id="CHEBI:29999"/>
        <dbReference type="ChEBI" id="CHEBI:30616"/>
        <dbReference type="ChEBI" id="CHEBI:83421"/>
        <dbReference type="ChEBI" id="CHEBI:456216"/>
        <dbReference type="EC" id="2.7.11.1"/>
    </reaction>
</comment>
<evidence type="ECO:0000256" key="3">
    <source>
        <dbReference type="ARBA" id="ARBA00022679"/>
    </source>
</evidence>
<dbReference type="InterPro" id="IPR000719">
    <property type="entry name" value="Prot_kinase_dom"/>
</dbReference>
<dbReference type="GO" id="GO:0005737">
    <property type="term" value="C:cytoplasm"/>
    <property type="evidence" value="ECO:0007669"/>
    <property type="project" value="TreeGrafter"/>
</dbReference>
<dbReference type="GO" id="GO:0004674">
    <property type="term" value="F:protein serine/threonine kinase activity"/>
    <property type="evidence" value="ECO:0007669"/>
    <property type="project" value="UniProtKB-KW"/>
</dbReference>
<evidence type="ECO:0000256" key="1">
    <source>
        <dbReference type="ARBA" id="ARBA00012513"/>
    </source>
</evidence>
<dbReference type="Pfam" id="PF00069">
    <property type="entry name" value="Pkinase"/>
    <property type="match status" value="1"/>
</dbReference>
<protein>
    <recommendedName>
        <fullName evidence="1">non-specific serine/threonine protein kinase</fullName>
        <ecNumber evidence="1">2.7.11.1</ecNumber>
    </recommendedName>
</protein>
<keyword evidence="5" id="KW-0418">Kinase</keyword>
<organism evidence="10 11">
    <name type="scientific">Marmota monax</name>
    <name type="common">Woodchuck</name>
    <dbReference type="NCBI Taxonomy" id="9995"/>
    <lineage>
        <taxon>Eukaryota</taxon>
        <taxon>Metazoa</taxon>
        <taxon>Chordata</taxon>
        <taxon>Craniata</taxon>
        <taxon>Vertebrata</taxon>
        <taxon>Euteleostomi</taxon>
        <taxon>Mammalia</taxon>
        <taxon>Eutheria</taxon>
        <taxon>Euarchontoglires</taxon>
        <taxon>Glires</taxon>
        <taxon>Rodentia</taxon>
        <taxon>Sciuromorpha</taxon>
        <taxon>Sciuridae</taxon>
        <taxon>Xerinae</taxon>
        <taxon>Marmotini</taxon>
        <taxon>Marmota</taxon>
    </lineage>
</organism>
<evidence type="ECO:0000259" key="9">
    <source>
        <dbReference type="PROSITE" id="PS50011"/>
    </source>
</evidence>
<evidence type="ECO:0000256" key="8">
    <source>
        <dbReference type="ARBA" id="ARBA00048679"/>
    </source>
</evidence>
<evidence type="ECO:0000256" key="2">
    <source>
        <dbReference type="ARBA" id="ARBA00022527"/>
    </source>
</evidence>
<sequence>MMTALDHPNEIQLFQVIETFDYFYMIMEHAGGGWLWDFNPSDGIQEDEAHKLFRQLMHAMQYCHKQGIMHLDLKPQNIMVDDSGNVELIDFGLSTRFTAGEKLKRIWGTCLSFAPEFTQGEEYEGPPADIRSLGLILHFMLTGRCPFRAASREQLKKLITQGTYDIPSHVSEGTQNLINEILMVDHLQRPTIEQVMGHPWLSQGKGAALPSPFPEALPKPPYPSFVKVMINMGHHPYNTWVSLAS</sequence>
<evidence type="ECO:0000256" key="7">
    <source>
        <dbReference type="ARBA" id="ARBA00047899"/>
    </source>
</evidence>
<dbReference type="SMART" id="SM00220">
    <property type="entry name" value="S_TKc"/>
    <property type="match status" value="1"/>
</dbReference>
<dbReference type="GO" id="GO:0035556">
    <property type="term" value="P:intracellular signal transduction"/>
    <property type="evidence" value="ECO:0007669"/>
    <property type="project" value="TreeGrafter"/>
</dbReference>
<dbReference type="EC" id="2.7.11.1" evidence="1"/>
<comment type="caution">
    <text evidence="10">The sequence shown here is derived from an EMBL/GenBank/DDBJ whole genome shotgun (WGS) entry which is preliminary data.</text>
</comment>
<evidence type="ECO:0000256" key="4">
    <source>
        <dbReference type="ARBA" id="ARBA00022741"/>
    </source>
</evidence>
<dbReference type="SUPFAM" id="SSF56112">
    <property type="entry name" value="Protein kinase-like (PK-like)"/>
    <property type="match status" value="1"/>
</dbReference>
<dbReference type="PANTHER" id="PTHR24346">
    <property type="entry name" value="MAP/MICROTUBULE AFFINITY-REGULATING KINASE"/>
    <property type="match status" value="1"/>
</dbReference>
<name>A0A5E4BMH7_MARMO</name>
<dbReference type="PANTHER" id="PTHR24346:SF82">
    <property type="entry name" value="KP78A-RELATED"/>
    <property type="match status" value="1"/>
</dbReference>
<dbReference type="PROSITE" id="PS50011">
    <property type="entry name" value="PROTEIN_KINASE_DOM"/>
    <property type="match status" value="1"/>
</dbReference>
<proteinExistence type="predicted"/>
<dbReference type="Gene3D" id="1.10.510.10">
    <property type="entry name" value="Transferase(Phosphotransferase) domain 1"/>
    <property type="match status" value="1"/>
</dbReference>
<dbReference type="Proteomes" id="UP000335636">
    <property type="component" value="Unassembled WGS sequence"/>
</dbReference>
<dbReference type="PROSITE" id="PS00108">
    <property type="entry name" value="PROTEIN_KINASE_ST"/>
    <property type="match status" value="1"/>
</dbReference>
<evidence type="ECO:0000256" key="6">
    <source>
        <dbReference type="ARBA" id="ARBA00022840"/>
    </source>
</evidence>
<keyword evidence="3" id="KW-0808">Transferase</keyword>
<dbReference type="InterPro" id="IPR011009">
    <property type="entry name" value="Kinase-like_dom_sf"/>
</dbReference>
<keyword evidence="4" id="KW-0547">Nucleotide-binding</keyword>
<dbReference type="FunFam" id="1.10.510.10:FF:000571">
    <property type="entry name" value="Maternal embryonic leucine zipper kinase"/>
    <property type="match status" value="1"/>
</dbReference>
<comment type="catalytic activity">
    <reaction evidence="7">
        <text>L-threonyl-[protein] + ATP = O-phospho-L-threonyl-[protein] + ADP + H(+)</text>
        <dbReference type="Rhea" id="RHEA:46608"/>
        <dbReference type="Rhea" id="RHEA-COMP:11060"/>
        <dbReference type="Rhea" id="RHEA-COMP:11605"/>
        <dbReference type="ChEBI" id="CHEBI:15378"/>
        <dbReference type="ChEBI" id="CHEBI:30013"/>
        <dbReference type="ChEBI" id="CHEBI:30616"/>
        <dbReference type="ChEBI" id="CHEBI:61977"/>
        <dbReference type="ChEBI" id="CHEBI:456216"/>
        <dbReference type="EC" id="2.7.11.1"/>
    </reaction>
</comment>
<evidence type="ECO:0000313" key="11">
    <source>
        <dbReference type="Proteomes" id="UP000335636"/>
    </source>
</evidence>
<keyword evidence="11" id="KW-1185">Reference proteome</keyword>
<dbReference type="AlphaFoldDB" id="A0A5E4BMH7"/>
<evidence type="ECO:0000256" key="5">
    <source>
        <dbReference type="ARBA" id="ARBA00022777"/>
    </source>
</evidence>
<dbReference type="EMBL" id="CABDUW010000521">
    <property type="protein sequence ID" value="VTJ70757.1"/>
    <property type="molecule type" value="Genomic_DNA"/>
</dbReference>
<dbReference type="GO" id="GO:0005524">
    <property type="term" value="F:ATP binding"/>
    <property type="evidence" value="ECO:0007669"/>
    <property type="project" value="UniProtKB-KW"/>
</dbReference>